<accession>A0A5N5FJL8</accession>
<reference evidence="3" key="2">
    <citation type="submission" date="2019-10" db="EMBL/GenBank/DDBJ databases">
        <title>A de novo genome assembly of a pear dwarfing rootstock.</title>
        <authorList>
            <person name="Wang F."/>
            <person name="Wang J."/>
            <person name="Li S."/>
            <person name="Zhang Y."/>
            <person name="Fang M."/>
            <person name="Ma L."/>
            <person name="Zhao Y."/>
            <person name="Jiang S."/>
        </authorList>
    </citation>
    <scope>NUCLEOTIDE SEQUENCE [LARGE SCALE GENOMIC DNA]</scope>
</reference>
<sequence>MISREGEEGLESIYTEKRERSVPRFPSSCLPPLKGPWWIRMYDLGHDLEHLHQLDRRPNKGKKHVCNLKDRLQRSKKKRANGGPWETQPKARAAYARPCASKHDPTSC</sequence>
<dbReference type="AlphaFoldDB" id="A0A5N5FJL8"/>
<reference evidence="2 3" key="3">
    <citation type="submission" date="2019-11" db="EMBL/GenBank/DDBJ databases">
        <title>A de novo genome assembly of a pear dwarfing rootstock.</title>
        <authorList>
            <person name="Wang F."/>
            <person name="Wang J."/>
            <person name="Li S."/>
            <person name="Zhang Y."/>
            <person name="Fang M."/>
            <person name="Ma L."/>
            <person name="Zhao Y."/>
            <person name="Jiang S."/>
        </authorList>
    </citation>
    <scope>NUCLEOTIDE SEQUENCE [LARGE SCALE GENOMIC DNA]</scope>
    <source>
        <strain evidence="2">S2</strain>
        <tissue evidence="2">Leaf</tissue>
    </source>
</reference>
<organism evidence="2 3">
    <name type="scientific">Pyrus ussuriensis x Pyrus communis</name>
    <dbReference type="NCBI Taxonomy" id="2448454"/>
    <lineage>
        <taxon>Eukaryota</taxon>
        <taxon>Viridiplantae</taxon>
        <taxon>Streptophyta</taxon>
        <taxon>Embryophyta</taxon>
        <taxon>Tracheophyta</taxon>
        <taxon>Spermatophyta</taxon>
        <taxon>Magnoliopsida</taxon>
        <taxon>eudicotyledons</taxon>
        <taxon>Gunneridae</taxon>
        <taxon>Pentapetalae</taxon>
        <taxon>rosids</taxon>
        <taxon>fabids</taxon>
        <taxon>Rosales</taxon>
        <taxon>Rosaceae</taxon>
        <taxon>Amygdaloideae</taxon>
        <taxon>Maleae</taxon>
        <taxon>Pyrus</taxon>
    </lineage>
</organism>
<reference evidence="2 3" key="1">
    <citation type="submission" date="2019-09" db="EMBL/GenBank/DDBJ databases">
        <authorList>
            <person name="Ou C."/>
        </authorList>
    </citation>
    <scope>NUCLEOTIDE SEQUENCE [LARGE SCALE GENOMIC DNA]</scope>
    <source>
        <strain evidence="2">S2</strain>
        <tissue evidence="2">Leaf</tissue>
    </source>
</reference>
<evidence type="ECO:0000313" key="2">
    <source>
        <dbReference type="EMBL" id="KAB2603345.1"/>
    </source>
</evidence>
<proteinExistence type="predicted"/>
<gene>
    <name evidence="2" type="ORF">D8674_004350</name>
</gene>
<name>A0A5N5FJL8_9ROSA</name>
<feature type="region of interest" description="Disordered" evidence="1">
    <location>
        <begin position="1"/>
        <end position="25"/>
    </location>
</feature>
<comment type="caution">
    <text evidence="2">The sequence shown here is derived from an EMBL/GenBank/DDBJ whole genome shotgun (WGS) entry which is preliminary data.</text>
</comment>
<feature type="region of interest" description="Disordered" evidence="1">
    <location>
        <begin position="71"/>
        <end position="108"/>
    </location>
</feature>
<evidence type="ECO:0000256" key="1">
    <source>
        <dbReference type="SAM" id="MobiDB-lite"/>
    </source>
</evidence>
<keyword evidence="3" id="KW-1185">Reference proteome</keyword>
<evidence type="ECO:0000313" key="3">
    <source>
        <dbReference type="Proteomes" id="UP000327157"/>
    </source>
</evidence>
<dbReference type="EMBL" id="SMOL01000695">
    <property type="protein sequence ID" value="KAB2603345.1"/>
    <property type="molecule type" value="Genomic_DNA"/>
</dbReference>
<protein>
    <submittedName>
        <fullName evidence="2">Uncharacterized protein</fullName>
    </submittedName>
</protein>
<dbReference type="Proteomes" id="UP000327157">
    <property type="component" value="Chromosome 10"/>
</dbReference>